<dbReference type="AlphaFoldDB" id="A0A1H8PG65"/>
<evidence type="ECO:0000313" key="1">
    <source>
        <dbReference type="EMBL" id="SEO40962.1"/>
    </source>
</evidence>
<organism evidence="1 2">
    <name type="scientific">Paracoccus alcaliphilus</name>
    <dbReference type="NCBI Taxonomy" id="34002"/>
    <lineage>
        <taxon>Bacteria</taxon>
        <taxon>Pseudomonadati</taxon>
        <taxon>Pseudomonadota</taxon>
        <taxon>Alphaproteobacteria</taxon>
        <taxon>Rhodobacterales</taxon>
        <taxon>Paracoccaceae</taxon>
        <taxon>Paracoccus</taxon>
    </lineage>
</organism>
<protein>
    <submittedName>
        <fullName evidence="1">Uncharacterized protein</fullName>
    </submittedName>
</protein>
<gene>
    <name evidence="1" type="ORF">SAMN04489859_10953</name>
</gene>
<dbReference type="EMBL" id="FODE01000095">
    <property type="protein sequence ID" value="SEO40962.1"/>
    <property type="molecule type" value="Genomic_DNA"/>
</dbReference>
<dbReference type="Proteomes" id="UP000199054">
    <property type="component" value="Unassembled WGS sequence"/>
</dbReference>
<name>A0A1H8PG65_9RHOB</name>
<reference evidence="1 2" key="1">
    <citation type="submission" date="2016-10" db="EMBL/GenBank/DDBJ databases">
        <authorList>
            <person name="de Groot N.N."/>
        </authorList>
    </citation>
    <scope>NUCLEOTIDE SEQUENCE [LARGE SCALE GENOMIC DNA]</scope>
    <source>
        <strain evidence="1 2">DSM 8512</strain>
    </source>
</reference>
<sequence length="55" mass="5961">MTIYTLRNMVERCVPQAIEGDKFTDGVAADDANQGRAALSGYITRTQPRLDAGTT</sequence>
<accession>A0A1H8PG65</accession>
<proteinExistence type="predicted"/>
<keyword evidence="2" id="KW-1185">Reference proteome</keyword>
<evidence type="ECO:0000313" key="2">
    <source>
        <dbReference type="Proteomes" id="UP000199054"/>
    </source>
</evidence>